<dbReference type="InterPro" id="IPR051917">
    <property type="entry name" value="Transposase-Integrase"/>
</dbReference>
<dbReference type="PANTHER" id="PTHR10948">
    <property type="entry name" value="TRANSPOSASE"/>
    <property type="match status" value="1"/>
</dbReference>
<proteinExistence type="predicted"/>
<evidence type="ECO:0000313" key="2">
    <source>
        <dbReference type="EMBL" id="SNV37715.1"/>
    </source>
</evidence>
<dbReference type="PANTHER" id="PTHR10948:SF23">
    <property type="entry name" value="TRANSPOSASE INSI FOR INSERTION SEQUENCE ELEMENT IS30A-RELATED"/>
    <property type="match status" value="1"/>
</dbReference>
<evidence type="ECO:0000259" key="1">
    <source>
        <dbReference type="PROSITE" id="PS50994"/>
    </source>
</evidence>
<accession>A0A239WT38</accession>
<dbReference type="PROSITE" id="PS50994">
    <property type="entry name" value="INTEGRASE"/>
    <property type="match status" value="1"/>
</dbReference>
<dbReference type="SUPFAM" id="SSF53098">
    <property type="entry name" value="Ribonuclease H-like"/>
    <property type="match status" value="1"/>
</dbReference>
<evidence type="ECO:0000313" key="3">
    <source>
        <dbReference type="Proteomes" id="UP000215144"/>
    </source>
</evidence>
<dbReference type="KEGG" id="saco:SAME_00717"/>
<dbReference type="GO" id="GO:0015074">
    <property type="term" value="P:DNA integration"/>
    <property type="evidence" value="ECO:0007669"/>
    <property type="project" value="InterPro"/>
</dbReference>
<gene>
    <name evidence="2" type="primary">tnpC</name>
    <name evidence="2" type="ORF">SAMEA4504048_00717</name>
</gene>
<dbReference type="InterPro" id="IPR036397">
    <property type="entry name" value="RNaseH_sf"/>
</dbReference>
<dbReference type="GO" id="GO:0003676">
    <property type="term" value="F:nucleic acid binding"/>
    <property type="evidence" value="ECO:0007669"/>
    <property type="project" value="InterPro"/>
</dbReference>
<dbReference type="GO" id="GO:0032196">
    <property type="term" value="P:transposition"/>
    <property type="evidence" value="ECO:0007669"/>
    <property type="project" value="TreeGrafter"/>
</dbReference>
<dbReference type="Proteomes" id="UP000215144">
    <property type="component" value="Chromosome 1"/>
</dbReference>
<dbReference type="GO" id="GO:0004803">
    <property type="term" value="F:transposase activity"/>
    <property type="evidence" value="ECO:0007669"/>
    <property type="project" value="TreeGrafter"/>
</dbReference>
<dbReference type="GO" id="GO:0005829">
    <property type="term" value="C:cytosol"/>
    <property type="evidence" value="ECO:0007669"/>
    <property type="project" value="TreeGrafter"/>
</dbReference>
<dbReference type="EMBL" id="LT906454">
    <property type="protein sequence ID" value="SNV37715.1"/>
    <property type="molecule type" value="Genomic_DNA"/>
</dbReference>
<dbReference type="AlphaFoldDB" id="A0A239WT38"/>
<dbReference type="Gene3D" id="3.30.420.10">
    <property type="entry name" value="Ribonuclease H-like superfamily/Ribonuclease H"/>
    <property type="match status" value="1"/>
</dbReference>
<reference evidence="2 3" key="1">
    <citation type="submission" date="2017-06" db="EMBL/GenBank/DDBJ databases">
        <authorList>
            <consortium name="Pathogen Informatics"/>
        </authorList>
    </citation>
    <scope>NUCLEOTIDE SEQUENCE [LARGE SCALE GENOMIC DNA]</scope>
    <source>
        <strain evidence="2 3">NCTC11291</strain>
    </source>
</reference>
<dbReference type="InterPro" id="IPR012337">
    <property type="entry name" value="RNaseH-like_sf"/>
</dbReference>
<dbReference type="InterPro" id="IPR001584">
    <property type="entry name" value="Integrase_cat-core"/>
</dbReference>
<protein>
    <submittedName>
        <fullName evidence="2">Transposase, ISSmi3</fullName>
    </submittedName>
</protein>
<organism evidence="2 3">
    <name type="scientific">Streptococcus acidominimus</name>
    <dbReference type="NCBI Taxonomy" id="1326"/>
    <lineage>
        <taxon>Bacteria</taxon>
        <taxon>Bacillati</taxon>
        <taxon>Bacillota</taxon>
        <taxon>Bacilli</taxon>
        <taxon>Lactobacillales</taxon>
        <taxon>Streptococcaceae</taxon>
        <taxon>Streptococcus</taxon>
    </lineage>
</organism>
<feature type="domain" description="Integrase catalytic" evidence="1">
    <location>
        <begin position="1"/>
        <end position="146"/>
    </location>
</feature>
<name>A0A239WT38_STRAI</name>
<sequence length="172" mass="19518">MAGKVLLTFNVSFCNFIFARLLDNKTATEVAKHIQVIKNDCYKANKDFFELFPVILTDNGDEFARIDDIESDVRGEFKLFFCDPNRSDQKARIEKNHTFIRDILPKGTSFDKLTLEDINLVCSHVNSVKRAALNGKSAYETLTFMYDEELLGISQIPAEDVCQSPSLLAHKS</sequence>